<dbReference type="AlphaFoldDB" id="A0A6J4L0L0"/>
<feature type="non-terminal residue" evidence="2">
    <location>
        <position position="101"/>
    </location>
</feature>
<organism evidence="2">
    <name type="scientific">uncultured Gemmatimonadota bacterium</name>
    <dbReference type="NCBI Taxonomy" id="203437"/>
    <lineage>
        <taxon>Bacteria</taxon>
        <taxon>Pseudomonadati</taxon>
        <taxon>Gemmatimonadota</taxon>
        <taxon>environmental samples</taxon>
    </lineage>
</organism>
<feature type="compositionally biased region" description="Basic residues" evidence="1">
    <location>
        <begin position="91"/>
        <end position="101"/>
    </location>
</feature>
<proteinExistence type="predicted"/>
<evidence type="ECO:0000256" key="1">
    <source>
        <dbReference type="SAM" id="MobiDB-lite"/>
    </source>
</evidence>
<feature type="compositionally biased region" description="Basic residues" evidence="1">
    <location>
        <begin position="70"/>
        <end position="79"/>
    </location>
</feature>
<sequence length="101" mass="11063">VIITLCPGRAAGVQTGSAHRGGRERGAAARLRSRARRRALGAGLPHRRDRRRSRGDRGPAWARGGSARAAGRRHGRRRPLAGDPPADLRPPRRPNRRRCAM</sequence>
<gene>
    <name evidence="2" type="ORF">AVDCRST_MAG68-1571</name>
</gene>
<feature type="non-terminal residue" evidence="2">
    <location>
        <position position="1"/>
    </location>
</feature>
<accession>A0A6J4L0L0</accession>
<feature type="region of interest" description="Disordered" evidence="1">
    <location>
        <begin position="1"/>
        <end position="101"/>
    </location>
</feature>
<protein>
    <submittedName>
        <fullName evidence="2">Uncharacterized protein</fullName>
    </submittedName>
</protein>
<feature type="compositionally biased region" description="Basic residues" evidence="1">
    <location>
        <begin position="31"/>
        <end position="54"/>
    </location>
</feature>
<evidence type="ECO:0000313" key="2">
    <source>
        <dbReference type="EMBL" id="CAA9316133.1"/>
    </source>
</evidence>
<reference evidence="2" key="1">
    <citation type="submission" date="2020-02" db="EMBL/GenBank/DDBJ databases">
        <authorList>
            <person name="Meier V. D."/>
        </authorList>
    </citation>
    <scope>NUCLEOTIDE SEQUENCE</scope>
    <source>
        <strain evidence="2">AVDCRST_MAG68</strain>
    </source>
</reference>
<feature type="compositionally biased region" description="Low complexity" evidence="1">
    <location>
        <begin position="58"/>
        <end position="69"/>
    </location>
</feature>
<dbReference type="EMBL" id="CADCTW010000086">
    <property type="protein sequence ID" value="CAA9316133.1"/>
    <property type="molecule type" value="Genomic_DNA"/>
</dbReference>
<name>A0A6J4L0L0_9BACT</name>